<organism evidence="4 5">
    <name type="scientific">Boletus reticuloceps</name>
    <dbReference type="NCBI Taxonomy" id="495285"/>
    <lineage>
        <taxon>Eukaryota</taxon>
        <taxon>Fungi</taxon>
        <taxon>Dikarya</taxon>
        <taxon>Basidiomycota</taxon>
        <taxon>Agaricomycotina</taxon>
        <taxon>Agaricomycetes</taxon>
        <taxon>Agaricomycetidae</taxon>
        <taxon>Boletales</taxon>
        <taxon>Boletineae</taxon>
        <taxon>Boletaceae</taxon>
        <taxon>Boletoideae</taxon>
        <taxon>Boletus</taxon>
    </lineage>
</organism>
<dbReference type="InterPro" id="IPR000182">
    <property type="entry name" value="GNAT_dom"/>
</dbReference>
<dbReference type="AlphaFoldDB" id="A0A8I3AEZ4"/>
<evidence type="ECO:0000259" key="3">
    <source>
        <dbReference type="PROSITE" id="PS51186"/>
    </source>
</evidence>
<comment type="caution">
    <text evidence="4">The sequence shown here is derived from an EMBL/GenBank/DDBJ whole genome shotgun (WGS) entry which is preliminary data.</text>
</comment>
<evidence type="ECO:0000256" key="1">
    <source>
        <dbReference type="ARBA" id="ARBA00022679"/>
    </source>
</evidence>
<proteinExistence type="predicted"/>
<dbReference type="InterPro" id="IPR016181">
    <property type="entry name" value="Acyl_CoA_acyltransferase"/>
</dbReference>
<feature type="domain" description="N-acetyltransferase" evidence="3">
    <location>
        <begin position="187"/>
        <end position="349"/>
    </location>
</feature>
<dbReference type="Proteomes" id="UP000683000">
    <property type="component" value="Unassembled WGS sequence"/>
</dbReference>
<dbReference type="InterPro" id="IPR050680">
    <property type="entry name" value="YpeA/RimI_acetyltransf"/>
</dbReference>
<dbReference type="PROSITE" id="PS51186">
    <property type="entry name" value="GNAT"/>
    <property type="match status" value="1"/>
</dbReference>
<gene>
    <name evidence="4" type="ORF">JVT61DRAFT_5290</name>
</gene>
<dbReference type="OrthoDB" id="5372118at2759"/>
<dbReference type="Gene3D" id="3.40.630.30">
    <property type="match status" value="1"/>
</dbReference>
<evidence type="ECO:0000256" key="2">
    <source>
        <dbReference type="ARBA" id="ARBA00023315"/>
    </source>
</evidence>
<dbReference type="PANTHER" id="PTHR43420">
    <property type="entry name" value="ACETYLTRANSFERASE"/>
    <property type="match status" value="1"/>
</dbReference>
<dbReference type="EMBL" id="JAGFBS010000002">
    <property type="protein sequence ID" value="KAG6380898.1"/>
    <property type="molecule type" value="Genomic_DNA"/>
</dbReference>
<keyword evidence="1" id="KW-0808">Transferase</keyword>
<name>A0A8I3AEZ4_9AGAM</name>
<reference evidence="4" key="1">
    <citation type="submission" date="2021-03" db="EMBL/GenBank/DDBJ databases">
        <title>Evolutionary innovations through gain and loss of genes in the ectomycorrhizal Boletales.</title>
        <authorList>
            <person name="Wu G."/>
            <person name="Miyauchi S."/>
            <person name="Morin E."/>
            <person name="Yang Z.-L."/>
            <person name="Xu J."/>
            <person name="Martin F.M."/>
        </authorList>
    </citation>
    <scope>NUCLEOTIDE SEQUENCE</scope>
    <source>
        <strain evidence="4">BR01</strain>
    </source>
</reference>
<dbReference type="Pfam" id="PF13673">
    <property type="entry name" value="Acetyltransf_10"/>
    <property type="match status" value="1"/>
</dbReference>
<evidence type="ECO:0000313" key="4">
    <source>
        <dbReference type="EMBL" id="KAG6380898.1"/>
    </source>
</evidence>
<sequence>MSSVPPRRAVAYNHASDLPAEFWAALRQNEPAANIILPFAKKALDFPREDSNDQLWIIQYEGAGNNVEFVLSCTRGLLGNYPIFVYTPKSSTQLTQEENHDSMLQLVLCLLGKVPAQRVFSVFSVPLVAETFADIFEEQTHQTHGIRALKDPRDLYYDATFTFCTRETLNKTSAPFSSRPESEDFLIALRRADISNLEGIKVLCKGFSCTSPPYILDDEHAELEARALITNQLAWVHMIRRGNEEWETACLVAATRESENVTAITKVFTAEKWRGRGCAARLLHRVCEEILQKKERVVLYVGNASELASARRIYHKVGFQGLNAQQEEEVENVERWIEIGFEGTTLGYW</sequence>
<keyword evidence="2" id="KW-0012">Acyltransferase</keyword>
<dbReference type="GO" id="GO:0016747">
    <property type="term" value="F:acyltransferase activity, transferring groups other than amino-acyl groups"/>
    <property type="evidence" value="ECO:0007669"/>
    <property type="project" value="InterPro"/>
</dbReference>
<keyword evidence="5" id="KW-1185">Reference proteome</keyword>
<evidence type="ECO:0000313" key="5">
    <source>
        <dbReference type="Proteomes" id="UP000683000"/>
    </source>
</evidence>
<protein>
    <recommendedName>
        <fullName evidence="3">N-acetyltransferase domain-containing protein</fullName>
    </recommendedName>
</protein>
<dbReference type="SUPFAM" id="SSF55729">
    <property type="entry name" value="Acyl-CoA N-acyltransferases (Nat)"/>
    <property type="match status" value="1"/>
</dbReference>
<accession>A0A8I3AEZ4</accession>